<evidence type="ECO:0000313" key="11">
    <source>
        <dbReference type="EMBL" id="KEQ77096.1"/>
    </source>
</evidence>
<proteinExistence type="inferred from homology"/>
<dbReference type="EC" id="2.7.1.158" evidence="4 10"/>
<dbReference type="GeneID" id="25409034"/>
<keyword evidence="8 10" id="KW-0418">Kinase</keyword>
<dbReference type="Gene3D" id="3.30.200.110">
    <property type="entry name" value="Inositol-pentakisphosphate 2-kinase, N-lobe"/>
    <property type="match status" value="1"/>
</dbReference>
<dbReference type="PANTHER" id="PTHR14456">
    <property type="entry name" value="INOSITOL POLYPHOSPHATE KINASE 1"/>
    <property type="match status" value="1"/>
</dbReference>
<keyword evidence="12" id="KW-1185">Reference proteome</keyword>
<keyword evidence="9 10" id="KW-0067">ATP-binding</keyword>
<dbReference type="Pfam" id="PF06090">
    <property type="entry name" value="Ins_P5_2-kin"/>
    <property type="match status" value="1"/>
</dbReference>
<evidence type="ECO:0000256" key="10">
    <source>
        <dbReference type="RuleBase" id="RU364126"/>
    </source>
</evidence>
<dbReference type="GO" id="GO:0035299">
    <property type="term" value="F:inositol-1,3,4,5,6-pentakisphosphate 2-kinase activity"/>
    <property type="evidence" value="ECO:0007669"/>
    <property type="project" value="UniProtKB-EC"/>
</dbReference>
<keyword evidence="6 10" id="KW-0808">Transferase</keyword>
<comment type="similarity">
    <text evidence="3">Belongs to the IPK1 type 1 family.</text>
</comment>
<gene>
    <name evidence="11" type="ORF">M436DRAFT_38532</name>
</gene>
<dbReference type="STRING" id="1043004.A0A074XR92"/>
<evidence type="ECO:0000256" key="9">
    <source>
        <dbReference type="ARBA" id="ARBA00022840"/>
    </source>
</evidence>
<evidence type="ECO:0000256" key="3">
    <source>
        <dbReference type="ARBA" id="ARBA00008305"/>
    </source>
</evidence>
<evidence type="ECO:0000256" key="6">
    <source>
        <dbReference type="ARBA" id="ARBA00022679"/>
    </source>
</evidence>
<evidence type="ECO:0000313" key="12">
    <source>
        <dbReference type="Proteomes" id="UP000027730"/>
    </source>
</evidence>
<dbReference type="OrthoDB" id="272370at2759"/>
<dbReference type="EMBL" id="KL584703">
    <property type="protein sequence ID" value="KEQ77096.1"/>
    <property type="molecule type" value="Genomic_DNA"/>
</dbReference>
<dbReference type="RefSeq" id="XP_013430830.1">
    <property type="nucleotide sequence ID" value="XM_013575376.1"/>
</dbReference>
<evidence type="ECO:0000256" key="5">
    <source>
        <dbReference type="ARBA" id="ARBA00014846"/>
    </source>
</evidence>
<reference evidence="11 12" key="1">
    <citation type="journal article" date="2014" name="BMC Genomics">
        <title>Genome sequencing of four Aureobasidium pullulans varieties: biotechnological potential, stress tolerance, and description of new species.</title>
        <authorList>
            <person name="Gostin Ar C."/>
            <person name="Ohm R.A."/>
            <person name="Kogej T."/>
            <person name="Sonjak S."/>
            <person name="Turk M."/>
            <person name="Zajc J."/>
            <person name="Zalar P."/>
            <person name="Grube M."/>
            <person name="Sun H."/>
            <person name="Han J."/>
            <person name="Sharma A."/>
            <person name="Chiniquy J."/>
            <person name="Ngan C.Y."/>
            <person name="Lipzen A."/>
            <person name="Barry K."/>
            <person name="Grigoriev I.V."/>
            <person name="Gunde-Cimerman N."/>
        </authorList>
    </citation>
    <scope>NUCLEOTIDE SEQUENCE [LARGE SCALE GENOMIC DNA]</scope>
    <source>
        <strain evidence="11 12">CBS 147.97</strain>
    </source>
</reference>
<evidence type="ECO:0000256" key="1">
    <source>
        <dbReference type="ARBA" id="ARBA00001774"/>
    </source>
</evidence>
<comment type="function">
    <text evidence="2">Has kinase activity and phosphorylates inositol-1,3,4,5,6-pentakisphosphate (Ins(1,3,4,5,6)P5) to produce 1,2,3,4,5,6-hexakisphosphate (InsP6), also known as phytate.</text>
</comment>
<evidence type="ECO:0000256" key="7">
    <source>
        <dbReference type="ARBA" id="ARBA00022741"/>
    </source>
</evidence>
<dbReference type="GO" id="GO:0032958">
    <property type="term" value="P:inositol phosphate biosynthetic process"/>
    <property type="evidence" value="ECO:0007669"/>
    <property type="project" value="TreeGrafter"/>
</dbReference>
<dbReference type="Proteomes" id="UP000027730">
    <property type="component" value="Unassembled WGS sequence"/>
</dbReference>
<dbReference type="PANTHER" id="PTHR14456:SF2">
    <property type="entry name" value="INOSITOL-PENTAKISPHOSPHATE 2-KINASE"/>
    <property type="match status" value="1"/>
</dbReference>
<dbReference type="InterPro" id="IPR009286">
    <property type="entry name" value="Ins_P5_2-kin"/>
</dbReference>
<keyword evidence="7 10" id="KW-0547">Nucleotide-binding</keyword>
<dbReference type="HOGENOM" id="CLU_031304_0_0_1"/>
<dbReference type="GO" id="GO:0005634">
    <property type="term" value="C:nucleus"/>
    <property type="evidence" value="ECO:0007669"/>
    <property type="project" value="TreeGrafter"/>
</dbReference>
<sequence>MITVNFSESPHKRLSLATRTETRELVKLRYLAEGNANIVYSFTTTAKDALPDGVQRKLLRLRKEKSFIQSTKSQLSTFQQEFVPLFRPENLIEQTLVAVDEALIRRLNQELEEHENSELRQALRHSDRLATDGHGLLMTDMTARYGEYLFEIKPKWLLQSPDAPNDSKRCRTCALRLQRAHASAESAVVPKPGGFCPLSLVDEDIEERERAFQSITDAQAGDISKSSCTDVVNFLAEKGYQVLETLRKHQAHFDKHGLLNSNPDTLSDDYSKAMTLRDCVLFVKGSIDAFENTADIRLADLDFKHAHPDKVAKWTSTEKILVDQGWYTNIEIDGRIDSTCLLTRRSLPTI</sequence>
<dbReference type="AlphaFoldDB" id="A0A074XR92"/>
<protein>
    <recommendedName>
        <fullName evidence="5 10">Inositol-pentakisphosphate 2-kinase</fullName>
        <ecNumber evidence="4 10">2.7.1.158</ecNumber>
    </recommendedName>
</protein>
<comment type="domain">
    <text evidence="10">The EXKPK motif is conserved in inositol-pentakisphosphate 2-kinases of both family 1 and 2.</text>
</comment>
<name>A0A074XR92_9PEZI</name>
<organism evidence="11 12">
    <name type="scientific">Aureobasidium namibiae CBS 147.97</name>
    <dbReference type="NCBI Taxonomy" id="1043004"/>
    <lineage>
        <taxon>Eukaryota</taxon>
        <taxon>Fungi</taxon>
        <taxon>Dikarya</taxon>
        <taxon>Ascomycota</taxon>
        <taxon>Pezizomycotina</taxon>
        <taxon>Dothideomycetes</taxon>
        <taxon>Dothideomycetidae</taxon>
        <taxon>Dothideales</taxon>
        <taxon>Saccotheciaceae</taxon>
        <taxon>Aureobasidium</taxon>
    </lineage>
</organism>
<comment type="function">
    <text evidence="10">Phosphorylates Ins(1,3,4,5,6)P5 at position 2 to form Ins(1,2,3,4,5,6)P6 (InsP6 or phytate).</text>
</comment>
<evidence type="ECO:0000256" key="8">
    <source>
        <dbReference type="ARBA" id="ARBA00022777"/>
    </source>
</evidence>
<dbReference type="GO" id="GO:0005524">
    <property type="term" value="F:ATP binding"/>
    <property type="evidence" value="ECO:0007669"/>
    <property type="project" value="UniProtKB-KW"/>
</dbReference>
<accession>A0A074XR92</accession>
<comment type="catalytic activity">
    <reaction evidence="1 10">
        <text>1D-myo-inositol 1,3,4,5,6-pentakisphosphate + ATP = 1D-myo-inositol hexakisphosphate + ADP + H(+)</text>
        <dbReference type="Rhea" id="RHEA:20313"/>
        <dbReference type="ChEBI" id="CHEBI:15378"/>
        <dbReference type="ChEBI" id="CHEBI:30616"/>
        <dbReference type="ChEBI" id="CHEBI:57733"/>
        <dbReference type="ChEBI" id="CHEBI:58130"/>
        <dbReference type="ChEBI" id="CHEBI:456216"/>
        <dbReference type="EC" id="2.7.1.158"/>
    </reaction>
</comment>
<evidence type="ECO:0000256" key="2">
    <source>
        <dbReference type="ARBA" id="ARBA00003979"/>
    </source>
</evidence>
<dbReference type="InterPro" id="IPR043001">
    <property type="entry name" value="IP5_2-K_N_lobe"/>
</dbReference>
<evidence type="ECO:0000256" key="4">
    <source>
        <dbReference type="ARBA" id="ARBA00012023"/>
    </source>
</evidence>